<accession>A0AAV3SES2</accession>
<reference evidence="2" key="3">
    <citation type="submission" date="2023-12" db="EMBL/GenBank/DDBJ databases">
        <authorList>
            <person name="Sun Q."/>
            <person name="Inoue M."/>
        </authorList>
    </citation>
    <scope>NUCLEOTIDE SEQUENCE</scope>
    <source>
        <strain evidence="2">JCM 12289</strain>
    </source>
</reference>
<feature type="transmembrane region" description="Helical" evidence="1">
    <location>
        <begin position="202"/>
        <end position="224"/>
    </location>
</feature>
<dbReference type="RefSeq" id="WP_244699263.1">
    <property type="nucleotide sequence ID" value="NZ_BAAADN010000012.1"/>
</dbReference>
<evidence type="ECO:0000313" key="3">
    <source>
        <dbReference type="EMBL" id="UOO94123.1"/>
    </source>
</evidence>
<dbReference type="PROSITE" id="PS51257">
    <property type="entry name" value="PROKAR_LIPOPROTEIN"/>
    <property type="match status" value="1"/>
</dbReference>
<sequence length="251" mass="27089">MSRKRALAGVLLVALLVLAGCSSVLGPDSVDEQALAENESYDWSSNANASINVTGGEYEAVYKVDNRTQFPVHSRDGLGREGPLAISALRFQYPNGTVVGPSSPGLNATNQEKRTMISLPARNGKLAFSASAQGKRLSTQTFVSGTYEVTIPQGMRVTYEPLARVSPGDHRTTRTDTGRVQISWPDVQSNAVIVRYYLARDLYIFAAGAAVLVVVALAGALYYLRQIRELERRREQAGPDVDTGENDGPGL</sequence>
<dbReference type="KEGG" id="hdo:MUK72_09075"/>
<evidence type="ECO:0000313" key="2">
    <source>
        <dbReference type="EMBL" id="GAA0453795.1"/>
    </source>
</evidence>
<protein>
    <submittedName>
        <fullName evidence="2">DUF5803 family protein</fullName>
    </submittedName>
</protein>
<evidence type="ECO:0000313" key="5">
    <source>
        <dbReference type="Proteomes" id="UP001500962"/>
    </source>
</evidence>
<dbReference type="Pfam" id="PF19119">
    <property type="entry name" value="DUF5803"/>
    <property type="match status" value="1"/>
</dbReference>
<reference evidence="3" key="2">
    <citation type="submission" date="2022-04" db="EMBL/GenBank/DDBJ databases">
        <title>Sequencing and genomic assembly of Halococcus dombrowskii.</title>
        <authorList>
            <person name="Lim S.W."/>
            <person name="MacLea K.S."/>
        </authorList>
    </citation>
    <scope>NUCLEOTIDE SEQUENCE</scope>
    <source>
        <strain evidence="3">H4</strain>
    </source>
</reference>
<keyword evidence="4" id="KW-1185">Reference proteome</keyword>
<dbReference type="InterPro" id="IPR043826">
    <property type="entry name" value="DUF5803"/>
</dbReference>
<dbReference type="Proteomes" id="UP000830542">
    <property type="component" value="Chromosome"/>
</dbReference>
<gene>
    <name evidence="2" type="ORF">GCM10008985_06910</name>
    <name evidence="3" type="ORF">MUK72_09075</name>
</gene>
<dbReference type="AlphaFoldDB" id="A0AAV3SES2"/>
<keyword evidence="1" id="KW-0472">Membrane</keyword>
<evidence type="ECO:0000313" key="4">
    <source>
        <dbReference type="Proteomes" id="UP000830542"/>
    </source>
</evidence>
<dbReference type="Proteomes" id="UP001500962">
    <property type="component" value="Unassembled WGS sequence"/>
</dbReference>
<dbReference type="EMBL" id="CP095005">
    <property type="protein sequence ID" value="UOO94123.1"/>
    <property type="molecule type" value="Genomic_DNA"/>
</dbReference>
<reference evidence="2" key="1">
    <citation type="journal article" date="2014" name="Int. J. Syst. Evol. Microbiol.">
        <title>Complete genome sequence of Corynebacterium casei LMG S-19264T (=DSM 44701T), isolated from a smear-ripened cheese.</title>
        <authorList>
            <consortium name="US DOE Joint Genome Institute (JGI-PGF)"/>
            <person name="Walter F."/>
            <person name="Albersmeier A."/>
            <person name="Kalinowski J."/>
            <person name="Ruckert C."/>
        </authorList>
    </citation>
    <scope>NUCLEOTIDE SEQUENCE</scope>
    <source>
        <strain evidence="2">JCM 12289</strain>
    </source>
</reference>
<organism evidence="2 5">
    <name type="scientific">Halococcus dombrowskii</name>
    <dbReference type="NCBI Taxonomy" id="179637"/>
    <lineage>
        <taxon>Archaea</taxon>
        <taxon>Methanobacteriati</taxon>
        <taxon>Methanobacteriota</taxon>
        <taxon>Stenosarchaea group</taxon>
        <taxon>Halobacteria</taxon>
        <taxon>Halobacteriales</taxon>
        <taxon>Halococcaceae</taxon>
        <taxon>Halococcus</taxon>
    </lineage>
</organism>
<keyword evidence="1" id="KW-1133">Transmembrane helix</keyword>
<dbReference type="EMBL" id="BAAADN010000012">
    <property type="protein sequence ID" value="GAA0453795.1"/>
    <property type="molecule type" value="Genomic_DNA"/>
</dbReference>
<proteinExistence type="predicted"/>
<name>A0AAV3SES2_HALDO</name>
<dbReference type="GeneID" id="71761997"/>
<keyword evidence="1" id="KW-0812">Transmembrane</keyword>
<evidence type="ECO:0000256" key="1">
    <source>
        <dbReference type="SAM" id="Phobius"/>
    </source>
</evidence>